<evidence type="ECO:0000313" key="10">
    <source>
        <dbReference type="Proteomes" id="UP000664265"/>
    </source>
</evidence>
<dbReference type="PIRSF" id="PIRSF038996">
    <property type="entry name" value="FldA"/>
    <property type="match status" value="1"/>
</dbReference>
<keyword evidence="4 7" id="KW-0285">Flavoprotein</keyword>
<evidence type="ECO:0000256" key="5">
    <source>
        <dbReference type="ARBA" id="ARBA00022643"/>
    </source>
</evidence>
<evidence type="ECO:0000313" key="9">
    <source>
        <dbReference type="EMBL" id="MBO1363623.1"/>
    </source>
</evidence>
<proteinExistence type="inferred from homology"/>
<dbReference type="NCBIfam" id="NF006739">
    <property type="entry name" value="PRK09267.1-5"/>
    <property type="match status" value="1"/>
</dbReference>
<organism evidence="9 10">
    <name type="scientific">Prevotella illustrans</name>
    <dbReference type="NCBI Taxonomy" id="2800387"/>
    <lineage>
        <taxon>Bacteria</taxon>
        <taxon>Pseudomonadati</taxon>
        <taxon>Bacteroidota</taxon>
        <taxon>Bacteroidia</taxon>
        <taxon>Bacteroidales</taxon>
        <taxon>Prevotellaceae</taxon>
        <taxon>Prevotella</taxon>
    </lineage>
</organism>
<dbReference type="PANTHER" id="PTHR42809">
    <property type="entry name" value="FLAVODOXIN 2"/>
    <property type="match status" value="1"/>
</dbReference>
<dbReference type="Proteomes" id="UP000664265">
    <property type="component" value="Unassembled WGS sequence"/>
</dbReference>
<dbReference type="NCBIfam" id="NF006738">
    <property type="entry name" value="PRK09267.1-4"/>
    <property type="match status" value="1"/>
</dbReference>
<dbReference type="InterPro" id="IPR010086">
    <property type="entry name" value="Flavodoxin_lc"/>
</dbReference>
<dbReference type="InterPro" id="IPR050619">
    <property type="entry name" value="Flavodoxin"/>
</dbReference>
<reference evidence="9 10" key="1">
    <citation type="submission" date="2021-01" db="EMBL/GenBank/DDBJ databases">
        <title>Prevotella A2931 sp. nov.</title>
        <authorList>
            <person name="Buhl M."/>
            <person name="Oberhettinger P."/>
        </authorList>
    </citation>
    <scope>NUCLEOTIDE SEQUENCE [LARGE SCALE GENOMIC DNA]</scope>
    <source>
        <strain evidence="9 10">A2931</strain>
    </source>
</reference>
<name>A0ABS3M629_9BACT</name>
<comment type="similarity">
    <text evidence="2 7">Belongs to the flavodoxin family.</text>
</comment>
<dbReference type="RefSeq" id="WP_107582239.1">
    <property type="nucleotide sequence ID" value="NZ_JAERMS010000021.1"/>
</dbReference>
<evidence type="ECO:0000256" key="7">
    <source>
        <dbReference type="PIRNR" id="PIRNR038996"/>
    </source>
</evidence>
<dbReference type="PANTHER" id="PTHR42809:SF1">
    <property type="entry name" value="FLAVODOXIN 1"/>
    <property type="match status" value="1"/>
</dbReference>
<dbReference type="PROSITE" id="PS50902">
    <property type="entry name" value="FLAVODOXIN_LIKE"/>
    <property type="match status" value="1"/>
</dbReference>
<comment type="cofactor">
    <cofactor evidence="1 7">
        <name>FMN</name>
        <dbReference type="ChEBI" id="CHEBI:58210"/>
    </cofactor>
</comment>
<dbReference type="Gene3D" id="3.40.50.360">
    <property type="match status" value="1"/>
</dbReference>
<dbReference type="InterPro" id="IPR008254">
    <property type="entry name" value="Flavodoxin/NO_synth"/>
</dbReference>
<evidence type="ECO:0000259" key="8">
    <source>
        <dbReference type="PROSITE" id="PS50902"/>
    </source>
</evidence>
<feature type="domain" description="Flavodoxin-like" evidence="8">
    <location>
        <begin position="4"/>
        <end position="164"/>
    </location>
</feature>
<protein>
    <recommendedName>
        <fullName evidence="7">Flavodoxin</fullName>
    </recommendedName>
</protein>
<dbReference type="InterPro" id="IPR029039">
    <property type="entry name" value="Flavoprotein-like_sf"/>
</dbReference>
<evidence type="ECO:0000256" key="4">
    <source>
        <dbReference type="ARBA" id="ARBA00022630"/>
    </source>
</evidence>
<keyword evidence="3 7" id="KW-0813">Transport</keyword>
<dbReference type="EMBL" id="JAERMS010000021">
    <property type="protein sequence ID" value="MBO1363623.1"/>
    <property type="molecule type" value="Genomic_DNA"/>
</dbReference>
<evidence type="ECO:0000256" key="3">
    <source>
        <dbReference type="ARBA" id="ARBA00022448"/>
    </source>
</evidence>
<keyword evidence="5 7" id="KW-0288">FMN</keyword>
<keyword evidence="6 7" id="KW-0249">Electron transport</keyword>
<evidence type="ECO:0000256" key="1">
    <source>
        <dbReference type="ARBA" id="ARBA00001917"/>
    </source>
</evidence>
<dbReference type="SUPFAM" id="SSF52218">
    <property type="entry name" value="Flavoproteins"/>
    <property type="match status" value="1"/>
</dbReference>
<comment type="caution">
    <text evidence="9">The sequence shown here is derived from an EMBL/GenBank/DDBJ whole genome shotgun (WGS) entry which is preliminary data.</text>
</comment>
<evidence type="ECO:0000256" key="2">
    <source>
        <dbReference type="ARBA" id="ARBA00005267"/>
    </source>
</evidence>
<dbReference type="PRINTS" id="PR00369">
    <property type="entry name" value="FLAVODOXIN"/>
</dbReference>
<comment type="function">
    <text evidence="7">Low-potential electron donor to a number of redox enzymes.</text>
</comment>
<dbReference type="Pfam" id="PF00258">
    <property type="entry name" value="Flavodoxin_1"/>
    <property type="match status" value="1"/>
</dbReference>
<accession>A0ABS3M629</accession>
<dbReference type="NCBIfam" id="TIGR01752">
    <property type="entry name" value="flav_long"/>
    <property type="match status" value="1"/>
</dbReference>
<sequence length="167" mass="17629">MNKTCIIYGSSTGTCEELASRIAGKLGVDSSDILEAASISSEQLDGYQNLILGTSTWGAGELQDDWYDGVAVIKKTNLNGKTVAIFGCGDSESYSDTFCGGMAELYNAAKEAGANIIGEVSTEGYTFDDSEAIVDGKFVGLALDEVNEDNKTDERIAAWVGEIAPKL</sequence>
<dbReference type="InterPro" id="IPR001094">
    <property type="entry name" value="Flavdoxin-like"/>
</dbReference>
<evidence type="ECO:0000256" key="6">
    <source>
        <dbReference type="ARBA" id="ARBA00022982"/>
    </source>
</evidence>
<keyword evidence="10" id="KW-1185">Reference proteome</keyword>
<gene>
    <name evidence="9" type="primary">fldA</name>
    <name evidence="9" type="ORF">JHU38_07550</name>
</gene>